<feature type="chain" id="PRO_5037988375" evidence="1">
    <location>
        <begin position="21"/>
        <end position="715"/>
    </location>
</feature>
<dbReference type="Proteomes" id="UP000764045">
    <property type="component" value="Unassembled WGS sequence"/>
</dbReference>
<dbReference type="InterPro" id="IPR041700">
    <property type="entry name" value="OMP_b-brl_3"/>
</dbReference>
<evidence type="ECO:0000313" key="3">
    <source>
        <dbReference type="EMBL" id="MBM6663028.1"/>
    </source>
</evidence>
<dbReference type="AlphaFoldDB" id="A0A938WQ79"/>
<gene>
    <name evidence="3" type="ORF">H6B30_14970</name>
</gene>
<organism evidence="3 4">
    <name type="scientific">Marseilla massiliensis</name>
    <dbReference type="NCBI Taxonomy" id="1841864"/>
    <lineage>
        <taxon>Bacteria</taxon>
        <taxon>Pseudomonadati</taxon>
        <taxon>Bacteroidota</taxon>
        <taxon>Bacteroidia</taxon>
        <taxon>Bacteroidales</taxon>
        <taxon>Prevotellaceae</taxon>
        <taxon>Marseilla</taxon>
    </lineage>
</organism>
<dbReference type="Pfam" id="PF14905">
    <property type="entry name" value="OMP_b-brl_3"/>
    <property type="match status" value="1"/>
</dbReference>
<reference evidence="3 4" key="1">
    <citation type="journal article" date="2021" name="Sci. Rep.">
        <title>The distribution of antibiotic resistance genes in chicken gut microbiota commensals.</title>
        <authorList>
            <person name="Juricova H."/>
            <person name="Matiasovicova J."/>
            <person name="Kubasova T."/>
            <person name="Cejkova D."/>
            <person name="Rychlik I."/>
        </authorList>
    </citation>
    <scope>NUCLEOTIDE SEQUENCE [LARGE SCALE GENOMIC DNA]</scope>
    <source>
        <strain evidence="3 4">An819</strain>
    </source>
</reference>
<feature type="signal peptide" evidence="1">
    <location>
        <begin position="1"/>
        <end position="20"/>
    </location>
</feature>
<evidence type="ECO:0000256" key="1">
    <source>
        <dbReference type="SAM" id="SignalP"/>
    </source>
</evidence>
<proteinExistence type="predicted"/>
<name>A0A938WQ79_9BACT</name>
<comment type="caution">
    <text evidence="3">The sequence shown here is derived from an EMBL/GenBank/DDBJ whole genome shotgun (WGS) entry which is preliminary data.</text>
</comment>
<dbReference type="RefSeq" id="WP_205112005.1">
    <property type="nucleotide sequence ID" value="NZ_JACJJL010000040.1"/>
</dbReference>
<dbReference type="SUPFAM" id="SSF56935">
    <property type="entry name" value="Porins"/>
    <property type="match status" value="1"/>
</dbReference>
<evidence type="ECO:0000313" key="4">
    <source>
        <dbReference type="Proteomes" id="UP000764045"/>
    </source>
</evidence>
<sequence length="715" mass="79499">MEKKILASVALACCFAGASAQTVPADSTRAEANVNAADSTREAVSLDSVSRQMELAGVTVKGSRKTTRADRDTYTFTEEQVEKAQHAADLVATLRDVHVDPVSSRLKMMDGGKVMLLLNGVPCSDYDLKSVPANKVIRVEQYVVPPAKYVGMGTVVDIITKRLDNGFALGVGGQHALTTKFGDAGTWLRLTSGRHQLSFDYSLSYRNYSDCEWTERFDIPGSGKGASYIYHNSWPFGYTNNDFDLKYTYNKPEDLVMQAAFSPSLSHSFGQADMRVTTIGDDNWAGGNGESHRKLNTFGPTVNVYLNKKIGKKHEIVADVVGTYYHNDQSESNRQWAGDDGATMLDDNMTSRNHKVSLIAEMMYTRSWKNSSMNIGYRGMAGRSTAYISNTLSDNREYRYRSANSSHYAYAEYGGSHKRLGYRVSAGATLLRTSNDDTHQTSVVFSPQLLLSYSYKNGIVRLELSSQSEPPGISQLSNNAVQLAYRLVKRGNPYLRSSNTYSCSLSVGHRLSWIDLNVSMLASFTNNPINTYYHATESGSVVQTYENAESFRQMGATYSVAIRPFSSGILTVNLYGKAVNQRIDSRLMGVSSKWYTPLWYTVNLSHGRFGAYYTGNIVSRCISGPYLSDDENAGHVMVYYRHKQLMLNVGCYWAFSRSKYHSETLPNDIIAHSSTNIINDNASMFVIGASYTLFKGKDSKIRKKITNRDTDKGTF</sequence>
<evidence type="ECO:0000259" key="2">
    <source>
        <dbReference type="Pfam" id="PF14905"/>
    </source>
</evidence>
<protein>
    <submittedName>
        <fullName evidence="3">Outer membrane beta-barrel protein</fullName>
    </submittedName>
</protein>
<dbReference type="EMBL" id="JACJJL010000040">
    <property type="protein sequence ID" value="MBM6663028.1"/>
    <property type="molecule type" value="Genomic_DNA"/>
</dbReference>
<keyword evidence="1" id="KW-0732">Signal</keyword>
<accession>A0A938WQ79</accession>
<keyword evidence="4" id="KW-1185">Reference proteome</keyword>
<feature type="domain" description="Outer membrane protein beta-barrel" evidence="2">
    <location>
        <begin position="312"/>
        <end position="599"/>
    </location>
</feature>